<dbReference type="EMBL" id="CM042054">
    <property type="protein sequence ID" value="KAI3707020.1"/>
    <property type="molecule type" value="Genomic_DNA"/>
</dbReference>
<gene>
    <name evidence="1" type="ORF">L6452_25180</name>
</gene>
<organism evidence="1 2">
    <name type="scientific">Arctium lappa</name>
    <name type="common">Greater burdock</name>
    <name type="synonym">Lappa major</name>
    <dbReference type="NCBI Taxonomy" id="4217"/>
    <lineage>
        <taxon>Eukaryota</taxon>
        <taxon>Viridiplantae</taxon>
        <taxon>Streptophyta</taxon>
        <taxon>Embryophyta</taxon>
        <taxon>Tracheophyta</taxon>
        <taxon>Spermatophyta</taxon>
        <taxon>Magnoliopsida</taxon>
        <taxon>eudicotyledons</taxon>
        <taxon>Gunneridae</taxon>
        <taxon>Pentapetalae</taxon>
        <taxon>asterids</taxon>
        <taxon>campanulids</taxon>
        <taxon>Asterales</taxon>
        <taxon>Asteraceae</taxon>
        <taxon>Carduoideae</taxon>
        <taxon>Cardueae</taxon>
        <taxon>Arctiinae</taxon>
        <taxon>Arctium</taxon>
    </lineage>
</organism>
<evidence type="ECO:0000313" key="2">
    <source>
        <dbReference type="Proteomes" id="UP001055879"/>
    </source>
</evidence>
<accession>A0ACB9AF08</accession>
<sequence length="299" mass="33044">MVPSAAAATTTATATATDHEPMDPNMTTNVSGSITFRLILISFIGILAIWANHEASKGFNITVVNDAGKHSLARKRFSLFYESNDKATQIVLNTSRFVENLLYPNDQEFLNSKKPINHVILRLAPTNIPAMVVVDSNSQEPHEYIISLSPSLLMKTSKNNEAIVLAVLHGMARMWLWDDGKGATPAVLLNGMVEYISSLAGFTVTQVWKSGVHTPENNEICWKDRDPRRVAGFLRYCDQSKQGGGGGGDGEVIRRLNRRMSNNSSWDDWMMDDALGMAGHHACASYDKMMRQLHLSSSM</sequence>
<protein>
    <submittedName>
        <fullName evidence="1">Uncharacterized protein</fullName>
    </submittedName>
</protein>
<keyword evidence="2" id="KW-1185">Reference proteome</keyword>
<evidence type="ECO:0000313" key="1">
    <source>
        <dbReference type="EMBL" id="KAI3707020.1"/>
    </source>
</evidence>
<reference evidence="2" key="1">
    <citation type="journal article" date="2022" name="Mol. Ecol. Resour.">
        <title>The genomes of chicory, endive, great burdock and yacon provide insights into Asteraceae palaeo-polyploidization history and plant inulin production.</title>
        <authorList>
            <person name="Fan W."/>
            <person name="Wang S."/>
            <person name="Wang H."/>
            <person name="Wang A."/>
            <person name="Jiang F."/>
            <person name="Liu H."/>
            <person name="Zhao H."/>
            <person name="Xu D."/>
            <person name="Zhang Y."/>
        </authorList>
    </citation>
    <scope>NUCLEOTIDE SEQUENCE [LARGE SCALE GENOMIC DNA]</scope>
    <source>
        <strain evidence="2">cv. Niubang</strain>
    </source>
</reference>
<reference evidence="1 2" key="2">
    <citation type="journal article" date="2022" name="Mol. Ecol. Resour.">
        <title>The genomes of chicory, endive, great burdock and yacon provide insights into Asteraceae paleo-polyploidization history and plant inulin production.</title>
        <authorList>
            <person name="Fan W."/>
            <person name="Wang S."/>
            <person name="Wang H."/>
            <person name="Wang A."/>
            <person name="Jiang F."/>
            <person name="Liu H."/>
            <person name="Zhao H."/>
            <person name="Xu D."/>
            <person name="Zhang Y."/>
        </authorList>
    </citation>
    <scope>NUCLEOTIDE SEQUENCE [LARGE SCALE GENOMIC DNA]</scope>
    <source>
        <strain evidence="2">cv. Niubang</strain>
    </source>
</reference>
<dbReference type="Proteomes" id="UP001055879">
    <property type="component" value="Linkage Group LG08"/>
</dbReference>
<comment type="caution">
    <text evidence="1">The sequence shown here is derived from an EMBL/GenBank/DDBJ whole genome shotgun (WGS) entry which is preliminary data.</text>
</comment>
<name>A0ACB9AF08_ARCLA</name>
<proteinExistence type="predicted"/>